<feature type="transmembrane region" description="Helical" evidence="1">
    <location>
        <begin position="121"/>
        <end position="142"/>
    </location>
</feature>
<keyword evidence="1" id="KW-0472">Membrane</keyword>
<reference evidence="2 3" key="1">
    <citation type="journal article" date="2015" name="Antonie Van Leeuwenhoek">
        <title>Thioclava indica sp. nov., isolated from surface seawater of the Indian Ocean.</title>
        <authorList>
            <person name="Liu Y."/>
            <person name="Lai Q."/>
            <person name="Du J."/>
            <person name="Xu H."/>
            <person name="Jiang L."/>
            <person name="Shao Z."/>
        </authorList>
    </citation>
    <scope>NUCLEOTIDE SEQUENCE [LARGE SCALE GENOMIC DNA]</scope>
    <source>
        <strain evidence="2 3">DT23-4</strain>
    </source>
</reference>
<sequence length="177" mass="19421">MSLASTNFTDRLSRIESSQKRLKGGVVLHVGDAELKVRSISELRRVVPQKQKSTGFRPFAFLGATVLGVFGVVAALALREHFMTPQIADLIKDYPNLAVSGTALLIAMIVGFFLRLTSTKLITFQIIGIFLALATLHNLAFWQPEIAAQVFSPNWVNEQSATHVARTVIIGQTTIPF</sequence>
<accession>A0A074JS68</accession>
<feature type="transmembrane region" description="Helical" evidence="1">
    <location>
        <begin position="59"/>
        <end position="77"/>
    </location>
</feature>
<dbReference type="eggNOG" id="ENOG5033KRM">
    <property type="taxonomic scope" value="Bacteria"/>
</dbReference>
<evidence type="ECO:0000256" key="1">
    <source>
        <dbReference type="SAM" id="Phobius"/>
    </source>
</evidence>
<proteinExistence type="predicted"/>
<keyword evidence="3" id="KW-1185">Reference proteome</keyword>
<keyword evidence="1" id="KW-0812">Transmembrane</keyword>
<dbReference type="OrthoDB" id="7871289at2"/>
<protein>
    <submittedName>
        <fullName evidence="2">Uncharacterized protein</fullName>
    </submittedName>
</protein>
<dbReference type="Proteomes" id="UP000027471">
    <property type="component" value="Unassembled WGS sequence"/>
</dbReference>
<comment type="caution">
    <text evidence="2">The sequence shown here is derived from an EMBL/GenBank/DDBJ whole genome shotgun (WGS) entry which is preliminary data.</text>
</comment>
<dbReference type="RefSeq" id="WP_038130998.1">
    <property type="nucleotide sequence ID" value="NZ_AUNB01000029.1"/>
</dbReference>
<dbReference type="EMBL" id="AUNB01000029">
    <property type="protein sequence ID" value="KEO59319.1"/>
    <property type="molecule type" value="Genomic_DNA"/>
</dbReference>
<dbReference type="STRING" id="1353528.DT23_04370"/>
<name>A0A074JS68_9RHOB</name>
<gene>
    <name evidence="2" type="ORF">DT23_04370</name>
</gene>
<evidence type="ECO:0000313" key="2">
    <source>
        <dbReference type="EMBL" id="KEO59319.1"/>
    </source>
</evidence>
<feature type="transmembrane region" description="Helical" evidence="1">
    <location>
        <begin position="97"/>
        <end position="114"/>
    </location>
</feature>
<keyword evidence="1" id="KW-1133">Transmembrane helix</keyword>
<dbReference type="AlphaFoldDB" id="A0A074JS68"/>
<organism evidence="2 3">
    <name type="scientific">Thioclava indica</name>
    <dbReference type="NCBI Taxonomy" id="1353528"/>
    <lineage>
        <taxon>Bacteria</taxon>
        <taxon>Pseudomonadati</taxon>
        <taxon>Pseudomonadota</taxon>
        <taxon>Alphaproteobacteria</taxon>
        <taxon>Rhodobacterales</taxon>
        <taxon>Paracoccaceae</taxon>
        <taxon>Thioclava</taxon>
    </lineage>
</organism>
<evidence type="ECO:0000313" key="3">
    <source>
        <dbReference type="Proteomes" id="UP000027471"/>
    </source>
</evidence>